<evidence type="ECO:0000313" key="3">
    <source>
        <dbReference type="Proteomes" id="UP000668403"/>
    </source>
</evidence>
<proteinExistence type="predicted"/>
<accession>A0A939TTE7</accession>
<keyword evidence="3" id="KW-1185">Reference proteome</keyword>
<evidence type="ECO:0000313" key="2">
    <source>
        <dbReference type="EMBL" id="MBO2988605.1"/>
    </source>
</evidence>
<keyword evidence="1" id="KW-0472">Membrane</keyword>
<dbReference type="EMBL" id="JAGFBF010000001">
    <property type="protein sequence ID" value="MBO2988605.1"/>
    <property type="molecule type" value="Genomic_DNA"/>
</dbReference>
<reference evidence="2" key="1">
    <citation type="submission" date="2021-03" db="EMBL/GenBank/DDBJ databases">
        <title>Leucobacter chromiisoli sp. nov., isolated from chromium-containing soil of chemical plant.</title>
        <authorList>
            <person name="Xu Z."/>
        </authorList>
    </citation>
    <scope>NUCLEOTIDE SEQUENCE</scope>
    <source>
        <strain evidence="2">K 70/01</strain>
    </source>
</reference>
<name>A0A939TTE7_9MICO</name>
<organism evidence="2 3">
    <name type="scientific">Leucobacter tardus</name>
    <dbReference type="NCBI Taxonomy" id="501483"/>
    <lineage>
        <taxon>Bacteria</taxon>
        <taxon>Bacillati</taxon>
        <taxon>Actinomycetota</taxon>
        <taxon>Actinomycetes</taxon>
        <taxon>Micrococcales</taxon>
        <taxon>Microbacteriaceae</taxon>
        <taxon>Leucobacter</taxon>
    </lineage>
</organism>
<sequence length="86" mass="9470">MSQEHVESVTETEAVRAELYDTLAHLRDRLNYARRFDHAVARTRARLARQQRENPVAFGAGVAGVAAIAGLAVWRVSVAVARRAAD</sequence>
<keyword evidence="1" id="KW-0812">Transmembrane</keyword>
<comment type="caution">
    <text evidence="2">The sequence shown here is derived from an EMBL/GenBank/DDBJ whole genome shotgun (WGS) entry which is preliminary data.</text>
</comment>
<dbReference type="AlphaFoldDB" id="A0A939TTE7"/>
<evidence type="ECO:0008006" key="4">
    <source>
        <dbReference type="Google" id="ProtNLM"/>
    </source>
</evidence>
<evidence type="ECO:0000256" key="1">
    <source>
        <dbReference type="SAM" id="Phobius"/>
    </source>
</evidence>
<feature type="transmembrane region" description="Helical" evidence="1">
    <location>
        <begin position="56"/>
        <end position="76"/>
    </location>
</feature>
<protein>
    <recommendedName>
        <fullName evidence="4">DUF3618 domain-containing protein</fullName>
    </recommendedName>
</protein>
<keyword evidence="1" id="KW-1133">Transmembrane helix</keyword>
<dbReference type="RefSeq" id="WP_208236083.1">
    <property type="nucleotide sequence ID" value="NZ_BAAAQU010000001.1"/>
</dbReference>
<dbReference type="Proteomes" id="UP000668403">
    <property type="component" value="Unassembled WGS sequence"/>
</dbReference>
<gene>
    <name evidence="2" type="ORF">J4H85_01135</name>
</gene>